<name>A0A4C1WQV9_EUMVA</name>
<reference evidence="1 2" key="1">
    <citation type="journal article" date="2019" name="Commun. Biol.">
        <title>The bagworm genome reveals a unique fibroin gene that provides high tensile strength.</title>
        <authorList>
            <person name="Kono N."/>
            <person name="Nakamura H."/>
            <person name="Ohtoshi R."/>
            <person name="Tomita M."/>
            <person name="Numata K."/>
            <person name="Arakawa K."/>
        </authorList>
    </citation>
    <scope>NUCLEOTIDE SEQUENCE [LARGE SCALE GENOMIC DNA]</scope>
</reference>
<organism evidence="1 2">
    <name type="scientific">Eumeta variegata</name>
    <name type="common">Bagworm moth</name>
    <name type="synonym">Eumeta japonica</name>
    <dbReference type="NCBI Taxonomy" id="151549"/>
    <lineage>
        <taxon>Eukaryota</taxon>
        <taxon>Metazoa</taxon>
        <taxon>Ecdysozoa</taxon>
        <taxon>Arthropoda</taxon>
        <taxon>Hexapoda</taxon>
        <taxon>Insecta</taxon>
        <taxon>Pterygota</taxon>
        <taxon>Neoptera</taxon>
        <taxon>Endopterygota</taxon>
        <taxon>Lepidoptera</taxon>
        <taxon>Glossata</taxon>
        <taxon>Ditrysia</taxon>
        <taxon>Tineoidea</taxon>
        <taxon>Psychidae</taxon>
        <taxon>Oiketicinae</taxon>
        <taxon>Eumeta</taxon>
    </lineage>
</organism>
<evidence type="ECO:0000313" key="1">
    <source>
        <dbReference type="EMBL" id="GBP52487.1"/>
    </source>
</evidence>
<keyword evidence="2" id="KW-1185">Reference proteome</keyword>
<comment type="caution">
    <text evidence="1">The sequence shown here is derived from an EMBL/GenBank/DDBJ whole genome shotgun (WGS) entry which is preliminary data.</text>
</comment>
<proteinExistence type="predicted"/>
<dbReference type="Proteomes" id="UP000299102">
    <property type="component" value="Unassembled WGS sequence"/>
</dbReference>
<protein>
    <submittedName>
        <fullName evidence="1">Uncharacterized protein</fullName>
    </submittedName>
</protein>
<gene>
    <name evidence="1" type="ORF">EVAR_32043_1</name>
</gene>
<evidence type="ECO:0000313" key="2">
    <source>
        <dbReference type="Proteomes" id="UP000299102"/>
    </source>
</evidence>
<accession>A0A4C1WQV9</accession>
<dbReference type="EMBL" id="BGZK01000604">
    <property type="protein sequence ID" value="GBP52487.1"/>
    <property type="molecule type" value="Genomic_DNA"/>
</dbReference>
<sequence>MELPLSGRNATAEAITSRLYSWRIRNEEYHKRTKVTGTIYRIGKLKRQWTGHIALELITVGQERFWNGDDADIAVCSFGRPLTTCTDELAKVVYQLRWLQEARDGTRRGNSGCRPQSSSELSIETKGLLSLKENGEAIQSINKNWVLDLQRCKLIIHDHLFLRKRCSRWVLRKLIDEQQEPQGKLVPICDRRFDEGKKKSL</sequence>
<dbReference type="AlphaFoldDB" id="A0A4C1WQV9"/>